<dbReference type="Proteomes" id="UP000000557">
    <property type="component" value="Chromosome"/>
</dbReference>
<evidence type="ECO:0000256" key="1">
    <source>
        <dbReference type="SAM" id="SignalP"/>
    </source>
</evidence>
<dbReference type="EMBL" id="BA000045">
    <property type="protein sequence ID" value="BAC89530.1"/>
    <property type="molecule type" value="Genomic_DNA"/>
</dbReference>
<dbReference type="InParanoid" id="Q7NK89"/>
<dbReference type="HOGENOM" id="CLU_024624_0_0_3"/>
<dbReference type="PATRIC" id="fig|251221.4.peg.1626"/>
<reference evidence="2 3" key="1">
    <citation type="journal article" date="2003" name="DNA Res.">
        <title>Complete genome structure of Gloeobacter violaceus PCC 7421, a cyanobacterium that lacks thylakoids.</title>
        <authorList>
            <person name="Nakamura Y."/>
            <person name="Kaneko T."/>
            <person name="Sato S."/>
            <person name="Mimuro M."/>
            <person name="Miyashita H."/>
            <person name="Tsuchiya T."/>
            <person name="Sasamoto S."/>
            <person name="Watanabe A."/>
            <person name="Kawashima K."/>
            <person name="Kishida Y."/>
            <person name="Kiyokawa C."/>
            <person name="Kohara M."/>
            <person name="Matsumoto M."/>
            <person name="Matsuno A."/>
            <person name="Nakazaki N."/>
            <person name="Shimpo S."/>
            <person name="Takeuchi C."/>
            <person name="Yamada M."/>
            <person name="Tabata S."/>
        </authorList>
    </citation>
    <scope>NUCLEOTIDE SEQUENCE [LARGE SCALE GENOMIC DNA]</scope>
    <source>
        <strain evidence="3">ATCC 29082 / PCC 7421</strain>
    </source>
</reference>
<dbReference type="OrthoDB" id="9779418at2"/>
<dbReference type="eggNOG" id="COG1524">
    <property type="taxonomic scope" value="Bacteria"/>
</dbReference>
<reference evidence="2 3" key="2">
    <citation type="journal article" date="2003" name="DNA Res.">
        <title>Complete genome structure of Gloeobacter violaceus PCC 7421, a cyanobacterium that lacks thylakoids (supplement).</title>
        <authorList>
            <person name="Nakamura Y."/>
            <person name="Kaneko T."/>
            <person name="Sato S."/>
            <person name="Mimuro M."/>
            <person name="Miyashita H."/>
            <person name="Tsuchiya T."/>
            <person name="Sasamoto S."/>
            <person name="Watanabe A."/>
            <person name="Kawashima K."/>
            <person name="Kishida Y."/>
            <person name="Kiyokawa C."/>
            <person name="Kohara M."/>
            <person name="Matsumoto M."/>
            <person name="Matsuno A."/>
            <person name="Nakazaki N."/>
            <person name="Shimpo S."/>
            <person name="Takeuchi C."/>
            <person name="Yamada M."/>
            <person name="Tabata S."/>
        </authorList>
    </citation>
    <scope>NUCLEOTIDE SEQUENCE [LARGE SCALE GENOMIC DNA]</scope>
    <source>
        <strain evidence="3">ATCC 29082 / PCC 7421</strain>
    </source>
</reference>
<accession>Q7NK89</accession>
<keyword evidence="1" id="KW-0732">Signal</keyword>
<dbReference type="InterPro" id="IPR002591">
    <property type="entry name" value="Phosphodiest/P_Trfase"/>
</dbReference>
<protein>
    <submittedName>
        <fullName evidence="2">Glr1589 protein</fullName>
    </submittedName>
</protein>
<evidence type="ECO:0000313" key="2">
    <source>
        <dbReference type="EMBL" id="BAC89530.1"/>
    </source>
</evidence>
<organism evidence="2 3">
    <name type="scientific">Gloeobacter violaceus (strain ATCC 29082 / PCC 7421)</name>
    <dbReference type="NCBI Taxonomy" id="251221"/>
    <lineage>
        <taxon>Bacteria</taxon>
        <taxon>Bacillati</taxon>
        <taxon>Cyanobacteriota</taxon>
        <taxon>Cyanophyceae</taxon>
        <taxon>Gloeobacterales</taxon>
        <taxon>Gloeobacteraceae</taxon>
        <taxon>Gloeobacter</taxon>
    </lineage>
</organism>
<dbReference type="KEGG" id="gvi:glr1589"/>
<dbReference type="AlphaFoldDB" id="Q7NK89"/>
<name>Q7NK89_GLOVI</name>
<evidence type="ECO:0000313" key="3">
    <source>
        <dbReference type="Proteomes" id="UP000000557"/>
    </source>
</evidence>
<dbReference type="EnsemblBacteria" id="BAC89530">
    <property type="protein sequence ID" value="BAC89530"/>
    <property type="gene ID" value="BAC89530"/>
</dbReference>
<proteinExistence type="predicted"/>
<sequence length="708" mass="75133">MSWSCLMRYFYSAALAATLALAAVPAAWAAPKVVLISLDGANASIADEYFKSGVLNAKTGLGLLRRTGAFARQNVTITPSVTAPGHIAIATGSTAAKNDINANSFHLIKSNFTQNTSGFGAPIGGYDVSGPTVSEEPTATPLWVTLRAAGKQVATATWPGGDGVDVLEPTSTNLIQPASVRTVDYTVPFGSFAGVGAKGFVLGAADFADGTAALASQLAAAGYVSYSPVKQKTSLLETFTVGDVTYNILVAALDGTNDQVVNYDTLVFYDEAQGIKPGPFSLPSTGPAYERVDGNSSKFYLEGSSNKAGTAFYVSFLAGDLSTVRFARYATNFIPRNAPIIASVDDINNNVGFWAPQPDFRIPERISPGFETFPDLELEGMYADQVRSFVSYQTDIGLRAISQNPNADLVMIYIEQPDGSGHQFTLTDPRQPTDFKNPNSIGSGQDPEKKARYASYLKTAYQTASDAVQRIIQAVGTERDGTPKSDVLVVSDHGMAPFHTAVSIFNLLSNNGIDTTKVRAVTTGPAANLYISLQGREADGVVSESEYLELQKKIVEVLRGAADPNPTYNYSLPGGKLFRFVTPRPTPEGKPVGFATSDAIGQDAGDVVAILNPGYNFDGTQSPVVYRQGDDTTVTTPVLSLANFYGAHGYDSRLPEMSAIFYAAGPNIRKGTFQAVRNIDVAPTILQILGVAPASTVQGNALNRLLKK</sequence>
<dbReference type="GO" id="GO:0016787">
    <property type="term" value="F:hydrolase activity"/>
    <property type="evidence" value="ECO:0007669"/>
    <property type="project" value="UniProtKB-ARBA"/>
</dbReference>
<dbReference type="Gene3D" id="3.40.720.10">
    <property type="entry name" value="Alkaline Phosphatase, subunit A"/>
    <property type="match status" value="2"/>
</dbReference>
<dbReference type="PANTHER" id="PTHR10151">
    <property type="entry name" value="ECTONUCLEOTIDE PYROPHOSPHATASE/PHOSPHODIESTERASE"/>
    <property type="match status" value="1"/>
</dbReference>
<feature type="chain" id="PRO_5004288881" evidence="1">
    <location>
        <begin position="30"/>
        <end position="708"/>
    </location>
</feature>
<keyword evidence="3" id="KW-1185">Reference proteome</keyword>
<dbReference type="Pfam" id="PF01663">
    <property type="entry name" value="Phosphodiest"/>
    <property type="match status" value="2"/>
</dbReference>
<dbReference type="InterPro" id="IPR017850">
    <property type="entry name" value="Alkaline_phosphatase_core_sf"/>
</dbReference>
<dbReference type="SUPFAM" id="SSF53649">
    <property type="entry name" value="Alkaline phosphatase-like"/>
    <property type="match status" value="1"/>
</dbReference>
<gene>
    <name evidence="2" type="ordered locus">glr1589</name>
</gene>
<dbReference type="STRING" id="251221.gene:10759078"/>
<dbReference type="PANTHER" id="PTHR10151:SF120">
    <property type="entry name" value="BIS(5'-ADENOSYL)-TRIPHOSPHATASE"/>
    <property type="match status" value="1"/>
</dbReference>
<feature type="signal peptide" evidence="1">
    <location>
        <begin position="1"/>
        <end position="29"/>
    </location>
</feature>